<organism evidence="3 4">
    <name type="scientific">Drechslerella dactyloides</name>
    <name type="common">Nematode-trapping fungus</name>
    <name type="synonym">Arthrobotrys dactyloides</name>
    <dbReference type="NCBI Taxonomy" id="74499"/>
    <lineage>
        <taxon>Eukaryota</taxon>
        <taxon>Fungi</taxon>
        <taxon>Dikarya</taxon>
        <taxon>Ascomycota</taxon>
        <taxon>Pezizomycotina</taxon>
        <taxon>Orbiliomycetes</taxon>
        <taxon>Orbiliales</taxon>
        <taxon>Orbiliaceae</taxon>
        <taxon>Drechslerella</taxon>
    </lineage>
</organism>
<evidence type="ECO:0000313" key="4">
    <source>
        <dbReference type="Proteomes" id="UP001221413"/>
    </source>
</evidence>
<feature type="compositionally biased region" description="Low complexity" evidence="2">
    <location>
        <begin position="185"/>
        <end position="205"/>
    </location>
</feature>
<keyword evidence="4" id="KW-1185">Reference proteome</keyword>
<evidence type="ECO:0000256" key="1">
    <source>
        <dbReference type="SAM" id="Coils"/>
    </source>
</evidence>
<gene>
    <name evidence="3" type="ORF">Dda_0876</name>
</gene>
<feature type="coiled-coil region" evidence="1">
    <location>
        <begin position="350"/>
        <end position="398"/>
    </location>
</feature>
<proteinExistence type="predicted"/>
<feature type="region of interest" description="Disordered" evidence="2">
    <location>
        <begin position="1"/>
        <end position="20"/>
    </location>
</feature>
<feature type="region of interest" description="Disordered" evidence="2">
    <location>
        <begin position="185"/>
        <end position="326"/>
    </location>
</feature>
<evidence type="ECO:0000256" key="2">
    <source>
        <dbReference type="SAM" id="MobiDB-lite"/>
    </source>
</evidence>
<reference evidence="3" key="1">
    <citation type="submission" date="2023-01" db="EMBL/GenBank/DDBJ databases">
        <title>The chitinases involved in constricting ring structure development in the nematode-trapping fungus Drechslerella dactyloides.</title>
        <authorList>
            <person name="Wang R."/>
            <person name="Zhang L."/>
            <person name="Tang P."/>
            <person name="Li S."/>
            <person name="Liang L."/>
        </authorList>
    </citation>
    <scope>NUCLEOTIDE SEQUENCE</scope>
    <source>
        <strain evidence="3">YMF1.00031</strain>
    </source>
</reference>
<feature type="compositionally biased region" description="Basic and acidic residues" evidence="2">
    <location>
        <begin position="42"/>
        <end position="55"/>
    </location>
</feature>
<name>A0AAD6J611_DREDA</name>
<evidence type="ECO:0000313" key="3">
    <source>
        <dbReference type="EMBL" id="KAJ6264726.1"/>
    </source>
</evidence>
<protein>
    <submittedName>
        <fullName evidence="3">Uncharacterized protein</fullName>
    </submittedName>
</protein>
<dbReference type="EMBL" id="JAQGDS010000001">
    <property type="protein sequence ID" value="KAJ6264726.1"/>
    <property type="molecule type" value="Genomic_DNA"/>
</dbReference>
<sequence>MASSDHLRAPTAPQTATNHNNISIDINLHHHEKGCTTMSDEEGNKGRQSKEERAAMKNAARSQRSTRARALLANLITSCGQRICFCPHLSCRERRFHMLTSPKYLPPDEQHKIDIEPAKITSTKYVRELGLKFMPSDEQNFPWPYISTSQISSQDLAMLEAAISNSKVAAVKDDMYNAAAAFRSRSSISTPTTRPNLSPTHSFSFPPHPHDPHSNPPDSYRGHPPSLPPLQTSQPPPHSPHSHSRLNSLAEASSAQASATSAHPSSANPTHHWAGATAAASTSTHINSPPEGAPPTGPVSSQPVANEGRSATAAFTPSNPRKRMYPFDTVDSHIDEEEMYRIKIPRTSIKHVLEQENANHIARIRDLEARVAELERDFDRQNKDVHRLRNENERLRKDLTLQGGDELEKLRQENEHLKALGRKLFD</sequence>
<dbReference type="Proteomes" id="UP001221413">
    <property type="component" value="Unassembled WGS sequence"/>
</dbReference>
<comment type="caution">
    <text evidence="3">The sequence shown here is derived from an EMBL/GenBank/DDBJ whole genome shotgun (WGS) entry which is preliminary data.</text>
</comment>
<feature type="compositionally biased region" description="Low complexity" evidence="2">
    <location>
        <begin position="248"/>
        <end position="285"/>
    </location>
</feature>
<accession>A0AAD6J611</accession>
<feature type="region of interest" description="Disordered" evidence="2">
    <location>
        <begin position="35"/>
        <end position="63"/>
    </location>
</feature>
<keyword evidence="1" id="KW-0175">Coiled coil</keyword>
<dbReference type="AlphaFoldDB" id="A0AAD6J611"/>